<evidence type="ECO:0000256" key="1">
    <source>
        <dbReference type="SAM" id="Phobius"/>
    </source>
</evidence>
<dbReference type="InterPro" id="IPR038461">
    <property type="entry name" value="Schlafen_AlbA_2_dom_sf"/>
</dbReference>
<gene>
    <name evidence="3" type="ORF">KDU71_14205</name>
</gene>
<keyword evidence="3" id="KW-0067">ATP-binding</keyword>
<protein>
    <submittedName>
        <fullName evidence="3">ATP-binding protein</fullName>
    </submittedName>
</protein>
<reference evidence="3" key="2">
    <citation type="submission" date="2021-04" db="EMBL/GenBank/DDBJ databases">
        <authorList>
            <person name="Zhang T."/>
            <person name="Zhang Y."/>
            <person name="Lu D."/>
            <person name="Zuo D."/>
            <person name="Du Z."/>
        </authorList>
    </citation>
    <scope>NUCLEOTIDE SEQUENCE</scope>
    <source>
        <strain evidence="3">JR1</strain>
    </source>
</reference>
<dbReference type="PANTHER" id="PTHR30595">
    <property type="entry name" value="GLPR-RELATED TRANSCRIPTIONAL REPRESSOR"/>
    <property type="match status" value="1"/>
</dbReference>
<proteinExistence type="predicted"/>
<dbReference type="Gene3D" id="3.30.950.30">
    <property type="entry name" value="Schlafen, AAA domain"/>
    <property type="match status" value="1"/>
</dbReference>
<accession>A0A941F6V8</accession>
<comment type="caution">
    <text evidence="3">The sequence shown here is derived from an EMBL/GenBank/DDBJ whole genome shotgun (WGS) entry which is preliminary data.</text>
</comment>
<evidence type="ECO:0000313" key="4">
    <source>
        <dbReference type="Proteomes" id="UP000679220"/>
    </source>
</evidence>
<evidence type="ECO:0000313" key="3">
    <source>
        <dbReference type="EMBL" id="MBR8536725.1"/>
    </source>
</evidence>
<evidence type="ECO:0000259" key="2">
    <source>
        <dbReference type="Pfam" id="PF04326"/>
    </source>
</evidence>
<keyword evidence="4" id="KW-1185">Reference proteome</keyword>
<feature type="transmembrane region" description="Helical" evidence="1">
    <location>
        <begin position="15"/>
        <end position="40"/>
    </location>
</feature>
<feature type="transmembrane region" description="Helical" evidence="1">
    <location>
        <begin position="71"/>
        <end position="90"/>
    </location>
</feature>
<dbReference type="Pfam" id="PF04326">
    <property type="entry name" value="SLFN_AlbA_2"/>
    <property type="match status" value="1"/>
</dbReference>
<sequence>MQIASLLKSSRHSTLLIHSAIGLLIGYFVLHPISMTIYWYEMNQEPFTWIKLGTVIVTSFAHSFSGHMMPMAFAFAVLGLIVGYVSGEYYSSIRKKEVKIYSKRMLLNQSIPTMISNGENEFVEFIPSLRYDYRQVKTIKNIEFEVLKSIAGSLNAKGGTIILGVSKDGQVLGLANDYWTLKKKDKDGYHKKLMTLIANTFGKNICTNIHVAFHSIGDKEICTVLIEPSKQPVYLLENNTTVFFLRTGNLTSTLSTSETVEYLNSRL</sequence>
<dbReference type="PANTHER" id="PTHR30595:SF6">
    <property type="entry name" value="SCHLAFEN ALBA-2 DOMAIN-CONTAINING PROTEIN"/>
    <property type="match status" value="1"/>
</dbReference>
<dbReference type="AlphaFoldDB" id="A0A941F6V8"/>
<keyword evidence="1" id="KW-1133">Transmembrane helix</keyword>
<keyword evidence="1" id="KW-0472">Membrane</keyword>
<organism evidence="3 4">
    <name type="scientific">Carboxylicivirga sediminis</name>
    <dbReference type="NCBI Taxonomy" id="2006564"/>
    <lineage>
        <taxon>Bacteria</taxon>
        <taxon>Pseudomonadati</taxon>
        <taxon>Bacteroidota</taxon>
        <taxon>Bacteroidia</taxon>
        <taxon>Marinilabiliales</taxon>
        <taxon>Marinilabiliaceae</taxon>
        <taxon>Carboxylicivirga</taxon>
    </lineage>
</organism>
<dbReference type="EMBL" id="JAGTAR010000022">
    <property type="protein sequence ID" value="MBR8536725.1"/>
    <property type="molecule type" value="Genomic_DNA"/>
</dbReference>
<dbReference type="InterPro" id="IPR007421">
    <property type="entry name" value="Schlafen_AlbA_2_dom"/>
</dbReference>
<keyword evidence="3" id="KW-0547">Nucleotide-binding</keyword>
<dbReference type="GO" id="GO:0005524">
    <property type="term" value="F:ATP binding"/>
    <property type="evidence" value="ECO:0007669"/>
    <property type="project" value="UniProtKB-KW"/>
</dbReference>
<dbReference type="RefSeq" id="WP_212191753.1">
    <property type="nucleotide sequence ID" value="NZ_JAGTAR010000022.1"/>
</dbReference>
<keyword evidence="1" id="KW-0812">Transmembrane</keyword>
<feature type="domain" description="Schlafen AlbA-2" evidence="2">
    <location>
        <begin position="119"/>
        <end position="252"/>
    </location>
</feature>
<reference evidence="3" key="1">
    <citation type="journal article" date="2018" name="Int. J. Syst. Evol. Microbiol.">
        <title>Carboxylicivirga sediminis sp. nov., isolated from coastal sediment.</title>
        <authorList>
            <person name="Wang F.Q."/>
            <person name="Ren L.H."/>
            <person name="Zou R.J."/>
            <person name="Sun Y.Z."/>
            <person name="Liu X.J."/>
            <person name="Jiang F."/>
            <person name="Liu L.J."/>
        </authorList>
    </citation>
    <scope>NUCLEOTIDE SEQUENCE</scope>
    <source>
        <strain evidence="3">JR1</strain>
    </source>
</reference>
<name>A0A941F6V8_9BACT</name>
<dbReference type="Proteomes" id="UP000679220">
    <property type="component" value="Unassembled WGS sequence"/>
</dbReference>